<dbReference type="UniPathway" id="UPA00067">
    <property type="reaction ID" value="UER00122"/>
</dbReference>
<dbReference type="Gene3D" id="3.40.630.30">
    <property type="match status" value="1"/>
</dbReference>
<feature type="domain" description="N-acetyltransferase" evidence="9">
    <location>
        <begin position="1"/>
        <end position="166"/>
    </location>
</feature>
<reference evidence="11" key="1">
    <citation type="submission" date="2015-06" db="EMBL/GenBank/DDBJ databases">
        <authorList>
            <person name="Lim Y.L."/>
            <person name="Ee R."/>
            <person name="Yong D."/>
            <person name="How K.Y."/>
            <person name="Yin W.F."/>
            <person name="Chan K.G."/>
        </authorList>
    </citation>
    <scope>NUCLEOTIDE SEQUENCE [LARGE SCALE GENOMIC DNA]</scope>
    <source>
        <strain evidence="11">DSM 25325</strain>
    </source>
</reference>
<dbReference type="Proteomes" id="UP000036700">
    <property type="component" value="Chromosome"/>
</dbReference>
<comment type="function">
    <text evidence="8">Catalyzes the acetylation of L-2,4-diaminobutyrate (DABA) to gamma-N-acetyl-alpha,gamma-diaminobutyric acid (ADABA) with acetyl coenzyme A.</text>
</comment>
<evidence type="ECO:0000256" key="1">
    <source>
        <dbReference type="ARBA" id="ARBA00004978"/>
    </source>
</evidence>
<evidence type="ECO:0000256" key="7">
    <source>
        <dbReference type="ARBA" id="ARBA00048924"/>
    </source>
</evidence>
<comment type="similarity">
    <text evidence="2 8">Belongs to the acetyltransferase family. EctA subfamily.</text>
</comment>
<comment type="catalytic activity">
    <reaction evidence="7 8">
        <text>L-2,4-diaminobutanoate + acetyl-CoA = (2S)-4-acetamido-2-aminobutanoate + CoA + H(+)</text>
        <dbReference type="Rhea" id="RHEA:16901"/>
        <dbReference type="ChEBI" id="CHEBI:15378"/>
        <dbReference type="ChEBI" id="CHEBI:57287"/>
        <dbReference type="ChEBI" id="CHEBI:57288"/>
        <dbReference type="ChEBI" id="CHEBI:58761"/>
        <dbReference type="ChEBI" id="CHEBI:58929"/>
        <dbReference type="EC" id="2.3.1.178"/>
    </reaction>
</comment>
<dbReference type="EMBL" id="CP011568">
    <property type="protein sequence ID" value="AKJ70470.2"/>
    <property type="molecule type" value="Genomic_DNA"/>
</dbReference>
<evidence type="ECO:0000313" key="11">
    <source>
        <dbReference type="Proteomes" id="UP000036700"/>
    </source>
</evidence>
<evidence type="ECO:0000259" key="9">
    <source>
        <dbReference type="PROSITE" id="PS51186"/>
    </source>
</evidence>
<dbReference type="InterPro" id="IPR012772">
    <property type="entry name" value="Ectoine_EctA"/>
</dbReference>
<dbReference type="GO" id="GO:0019491">
    <property type="term" value="P:ectoine biosynthetic process"/>
    <property type="evidence" value="ECO:0007669"/>
    <property type="project" value="UniProtKB-UniPathway"/>
</dbReference>
<dbReference type="InterPro" id="IPR000182">
    <property type="entry name" value="GNAT_dom"/>
</dbReference>
<gene>
    <name evidence="8" type="primary">ectA</name>
    <name evidence="10" type="ORF">ABW99_08510</name>
</gene>
<dbReference type="EC" id="2.3.1.178" evidence="3 8"/>
<accession>A0A0G3EU52</accession>
<evidence type="ECO:0000256" key="6">
    <source>
        <dbReference type="ARBA" id="ARBA00023315"/>
    </source>
</evidence>
<evidence type="ECO:0000256" key="8">
    <source>
        <dbReference type="RuleBase" id="RU365045"/>
    </source>
</evidence>
<dbReference type="CDD" id="cd04301">
    <property type="entry name" value="NAT_SF"/>
    <property type="match status" value="1"/>
</dbReference>
<keyword evidence="5 8" id="KW-0808">Transferase</keyword>
<evidence type="ECO:0000256" key="3">
    <source>
        <dbReference type="ARBA" id="ARBA00012355"/>
    </source>
</evidence>
<dbReference type="AlphaFoldDB" id="A0A0G3EU52"/>
<dbReference type="KEGG" id="ptx:ABW99_08510"/>
<name>A0A0G3EU52_9BURK</name>
<dbReference type="InterPro" id="IPR016181">
    <property type="entry name" value="Acyl_CoA_acyltransferase"/>
</dbReference>
<evidence type="ECO:0000256" key="2">
    <source>
        <dbReference type="ARBA" id="ARBA00010712"/>
    </source>
</evidence>
<evidence type="ECO:0000313" key="10">
    <source>
        <dbReference type="EMBL" id="AKJ70470.2"/>
    </source>
</evidence>
<evidence type="ECO:0000256" key="5">
    <source>
        <dbReference type="ARBA" id="ARBA00022679"/>
    </source>
</evidence>
<organism evidence="10 11">
    <name type="scientific">Pandoraea thiooxydans</name>
    <dbReference type="NCBI Taxonomy" id="445709"/>
    <lineage>
        <taxon>Bacteria</taxon>
        <taxon>Pseudomonadati</taxon>
        <taxon>Pseudomonadota</taxon>
        <taxon>Betaproteobacteria</taxon>
        <taxon>Burkholderiales</taxon>
        <taxon>Burkholderiaceae</taxon>
        <taxon>Pandoraea</taxon>
    </lineage>
</organism>
<evidence type="ECO:0000256" key="4">
    <source>
        <dbReference type="ARBA" id="ARBA00017935"/>
    </source>
</evidence>
<dbReference type="PROSITE" id="PS51186">
    <property type="entry name" value="GNAT"/>
    <property type="match status" value="1"/>
</dbReference>
<dbReference type="Pfam" id="PF00583">
    <property type="entry name" value="Acetyltransf_1"/>
    <property type="match status" value="1"/>
</dbReference>
<dbReference type="NCBIfam" id="TIGR02406">
    <property type="entry name" value="ectoine_EctA"/>
    <property type="match status" value="1"/>
</dbReference>
<comment type="pathway">
    <text evidence="1 8">Amine and polyamine biosynthesis; ectoine biosynthesis; L-ectoine from L-aspartate 4-semialdehyde: step 2/3.</text>
</comment>
<dbReference type="SUPFAM" id="SSF55729">
    <property type="entry name" value="Acyl-CoA N-acyltransferases (Nat)"/>
    <property type="match status" value="1"/>
</dbReference>
<keyword evidence="6 8" id="KW-0012">Acyltransferase</keyword>
<dbReference type="STRING" id="445709.ABW99_08510"/>
<keyword evidence="11" id="KW-1185">Reference proteome</keyword>
<sequence length="169" mass="19021">MRVPDKRDGAQIHRLIEECPPLDLNSQYAYLLLCEHFSDTCVLAQAGDQVLGFISAYEPPSRSDVLFVWQVAVHRQARGRGLGQRMLRTLLQRPHLKHIQYIETTVSPENRASRSLFAALANALQASIDELPLFDRHLFAGHGHDDEPLLRIGPFQASRVLARTDCAAQ</sequence>
<proteinExistence type="inferred from homology"/>
<dbReference type="GO" id="GO:0033816">
    <property type="term" value="F:diaminobutyrate acetyltransferase activity"/>
    <property type="evidence" value="ECO:0007669"/>
    <property type="project" value="UniProtKB-EC"/>
</dbReference>
<protein>
    <recommendedName>
        <fullName evidence="4 8">L-2,4-diaminobutyric acid acetyltransferase</fullName>
        <shortName evidence="8">DABA acetyltransferase</shortName>
        <ecNumber evidence="3 8">2.3.1.178</ecNumber>
    </recommendedName>
</protein>